<gene>
    <name evidence="2" type="ORF">Cflav_PD5642</name>
</gene>
<keyword evidence="1" id="KW-0812">Transmembrane</keyword>
<accession>B9XAH2</accession>
<proteinExistence type="predicted"/>
<keyword evidence="3" id="KW-1185">Reference proteome</keyword>
<dbReference type="AlphaFoldDB" id="B9XAH2"/>
<dbReference type="OrthoDB" id="122197at2"/>
<name>B9XAH2_PEDPL</name>
<sequence length="162" mass="17898">MLLTILTFVHVLISFAGILSGLAVLFGLFTGKRLDRWTVLFLTTTVATSITGFFFSVHHFMPSHAAGILSLVVLAIAIHARYARKLNGVWRKIYAITAMVALYLNVFVAVVQAFQKLPALKVLAPTQSEPPFKLTQLVVLTLFVVLTFAGAIRFRDKPIHTT</sequence>
<dbReference type="STRING" id="320771.Cflav_PD5642"/>
<keyword evidence="1" id="KW-0472">Membrane</keyword>
<feature type="transmembrane region" description="Helical" evidence="1">
    <location>
        <begin position="94"/>
        <end position="114"/>
    </location>
</feature>
<keyword evidence="1" id="KW-1133">Transmembrane helix</keyword>
<protein>
    <recommendedName>
        <fullName evidence="4">DUF2306 domain-containing protein</fullName>
    </recommendedName>
</protein>
<dbReference type="RefSeq" id="WP_007412820.1">
    <property type="nucleotide sequence ID" value="NZ_ABOX02000002.1"/>
</dbReference>
<feature type="transmembrane region" description="Helical" evidence="1">
    <location>
        <begin position="6"/>
        <end position="30"/>
    </location>
</feature>
<feature type="transmembrane region" description="Helical" evidence="1">
    <location>
        <begin position="134"/>
        <end position="154"/>
    </location>
</feature>
<evidence type="ECO:0008006" key="4">
    <source>
        <dbReference type="Google" id="ProtNLM"/>
    </source>
</evidence>
<feature type="transmembrane region" description="Helical" evidence="1">
    <location>
        <begin position="63"/>
        <end position="82"/>
    </location>
</feature>
<evidence type="ECO:0000313" key="3">
    <source>
        <dbReference type="Proteomes" id="UP000003688"/>
    </source>
</evidence>
<reference evidence="2 3" key="1">
    <citation type="journal article" date="2011" name="J. Bacteriol.">
        <title>Genome sequence of 'Pedosphaera parvula' Ellin514, an aerobic Verrucomicrobial isolate from pasture soil.</title>
        <authorList>
            <person name="Kant R."/>
            <person name="van Passel M.W."/>
            <person name="Sangwan P."/>
            <person name="Palva A."/>
            <person name="Lucas S."/>
            <person name="Copeland A."/>
            <person name="Lapidus A."/>
            <person name="Glavina Del Rio T."/>
            <person name="Dalin E."/>
            <person name="Tice H."/>
            <person name="Bruce D."/>
            <person name="Goodwin L."/>
            <person name="Pitluck S."/>
            <person name="Chertkov O."/>
            <person name="Larimer F.W."/>
            <person name="Land M.L."/>
            <person name="Hauser L."/>
            <person name="Brettin T.S."/>
            <person name="Detter J.C."/>
            <person name="Han S."/>
            <person name="de Vos W.M."/>
            <person name="Janssen P.H."/>
            <person name="Smidt H."/>
        </authorList>
    </citation>
    <scope>NUCLEOTIDE SEQUENCE [LARGE SCALE GENOMIC DNA]</scope>
    <source>
        <strain evidence="2 3">Ellin514</strain>
    </source>
</reference>
<comment type="caution">
    <text evidence="2">The sequence shown here is derived from an EMBL/GenBank/DDBJ whole genome shotgun (WGS) entry which is preliminary data.</text>
</comment>
<dbReference type="EMBL" id="ABOX02000002">
    <property type="protein sequence ID" value="EEF63007.1"/>
    <property type="molecule type" value="Genomic_DNA"/>
</dbReference>
<organism evidence="2 3">
    <name type="scientific">Pedosphaera parvula (strain Ellin514)</name>
    <dbReference type="NCBI Taxonomy" id="320771"/>
    <lineage>
        <taxon>Bacteria</taxon>
        <taxon>Pseudomonadati</taxon>
        <taxon>Verrucomicrobiota</taxon>
        <taxon>Pedosphaerae</taxon>
        <taxon>Pedosphaerales</taxon>
        <taxon>Pedosphaeraceae</taxon>
        <taxon>Pedosphaera</taxon>
    </lineage>
</organism>
<evidence type="ECO:0000256" key="1">
    <source>
        <dbReference type="SAM" id="Phobius"/>
    </source>
</evidence>
<evidence type="ECO:0000313" key="2">
    <source>
        <dbReference type="EMBL" id="EEF63007.1"/>
    </source>
</evidence>
<dbReference type="Proteomes" id="UP000003688">
    <property type="component" value="Unassembled WGS sequence"/>
</dbReference>
<feature type="transmembrane region" description="Helical" evidence="1">
    <location>
        <begin position="37"/>
        <end position="57"/>
    </location>
</feature>